<name>A0A285VKG9_9MICO</name>
<evidence type="ECO:0008006" key="3">
    <source>
        <dbReference type="Google" id="ProtNLM"/>
    </source>
</evidence>
<organism evidence="1 2">
    <name type="scientific">Ornithinimicrobium cerasi</name>
    <dbReference type="NCBI Taxonomy" id="2248773"/>
    <lineage>
        <taxon>Bacteria</taxon>
        <taxon>Bacillati</taxon>
        <taxon>Actinomycetota</taxon>
        <taxon>Actinomycetes</taxon>
        <taxon>Micrococcales</taxon>
        <taxon>Ornithinimicrobiaceae</taxon>
        <taxon>Ornithinimicrobium</taxon>
    </lineage>
</organism>
<accession>A0A285VKG9</accession>
<dbReference type="AlphaFoldDB" id="A0A285VKG9"/>
<protein>
    <recommendedName>
        <fullName evidence="3">DUF2218 domain-containing protein</fullName>
    </recommendedName>
</protein>
<gene>
    <name evidence="1" type="ORF">SAMN05421879_10390</name>
</gene>
<sequence>MPNTFDAVPDLPSERSTTFLPMDRPQERLEQFIKESKLQRGSLRWEDGYTIPFREGGSVRIRVNAGEGVEEGLRFHIKAPTVERREHIEQVITEQAVTDFGVDHVELEWTAEAEPRG</sequence>
<keyword evidence="2" id="KW-1185">Reference proteome</keyword>
<evidence type="ECO:0000313" key="2">
    <source>
        <dbReference type="Proteomes" id="UP000219688"/>
    </source>
</evidence>
<dbReference type="RefSeq" id="WP_097187453.1">
    <property type="nucleotide sequence ID" value="NZ_OBQK01000003.1"/>
</dbReference>
<proteinExistence type="predicted"/>
<dbReference type="Gene3D" id="3.30.310.50">
    <property type="entry name" value="Alpha-D-phosphohexomutase, C-terminal domain"/>
    <property type="match status" value="1"/>
</dbReference>
<dbReference type="Proteomes" id="UP000219688">
    <property type="component" value="Unassembled WGS sequence"/>
</dbReference>
<reference evidence="2" key="1">
    <citation type="submission" date="2017-08" db="EMBL/GenBank/DDBJ databases">
        <authorList>
            <person name="Varghese N."/>
            <person name="Submissions S."/>
        </authorList>
    </citation>
    <scope>NUCLEOTIDE SEQUENCE [LARGE SCALE GENOMIC DNA]</scope>
    <source>
        <strain evidence="2">USBA17B2</strain>
    </source>
</reference>
<evidence type="ECO:0000313" key="1">
    <source>
        <dbReference type="EMBL" id="SOC54367.1"/>
    </source>
</evidence>
<dbReference type="EMBL" id="OBQK01000003">
    <property type="protein sequence ID" value="SOC54367.1"/>
    <property type="molecule type" value="Genomic_DNA"/>
</dbReference>